<gene>
    <name evidence="1" type="ORF">HPB47_021081</name>
</gene>
<sequence>MIAPLNNTVLLAVGRGLGGGGLNTQAKRKPRVLLDSWGYSAASDTGYVPRRCQSRIWLKKEVVPLFAVWTATSSLVLGSVITIKLAPFGAGRVAGGGSGARTGSLLKLRRNCLELSAELCDFRHCEGRTPGSLKVTEGSSGPGLRGPVLPPGVCAVPSRGPHAQTFSCGCIHLHLRFRPDKKGACPILTPHLLSRFPPPLPLPPTWLEFLQRRTTVEFVLGDIQAASSTIPAPRRPVIGVARDADADDDDDCRAHGGFRPGVPISHGFCGGFTHGSL</sequence>
<comment type="caution">
    <text evidence="1">The sequence shown here is derived from an EMBL/GenBank/DDBJ whole genome shotgun (WGS) entry which is preliminary data.</text>
</comment>
<keyword evidence="2" id="KW-1185">Reference proteome</keyword>
<dbReference type="Proteomes" id="UP000805193">
    <property type="component" value="Unassembled WGS sequence"/>
</dbReference>
<dbReference type="EMBL" id="JABSTQ010009169">
    <property type="protein sequence ID" value="KAG0432201.1"/>
    <property type="molecule type" value="Genomic_DNA"/>
</dbReference>
<evidence type="ECO:0000313" key="2">
    <source>
        <dbReference type="Proteomes" id="UP000805193"/>
    </source>
</evidence>
<accession>A0AC60QFS0</accession>
<reference evidence="1 2" key="1">
    <citation type="journal article" date="2020" name="Cell">
        <title>Large-Scale Comparative Analyses of Tick Genomes Elucidate Their Genetic Diversity and Vector Capacities.</title>
        <authorList>
            <consortium name="Tick Genome and Microbiome Consortium (TIGMIC)"/>
            <person name="Jia N."/>
            <person name="Wang J."/>
            <person name="Shi W."/>
            <person name="Du L."/>
            <person name="Sun Y."/>
            <person name="Zhan W."/>
            <person name="Jiang J.F."/>
            <person name="Wang Q."/>
            <person name="Zhang B."/>
            <person name="Ji P."/>
            <person name="Bell-Sakyi L."/>
            <person name="Cui X.M."/>
            <person name="Yuan T.T."/>
            <person name="Jiang B.G."/>
            <person name="Yang W.F."/>
            <person name="Lam T.T."/>
            <person name="Chang Q.C."/>
            <person name="Ding S.J."/>
            <person name="Wang X.J."/>
            <person name="Zhu J.G."/>
            <person name="Ruan X.D."/>
            <person name="Zhao L."/>
            <person name="Wei J.T."/>
            <person name="Ye R.Z."/>
            <person name="Que T.C."/>
            <person name="Du C.H."/>
            <person name="Zhou Y.H."/>
            <person name="Cheng J.X."/>
            <person name="Dai P.F."/>
            <person name="Guo W.B."/>
            <person name="Han X.H."/>
            <person name="Huang E.J."/>
            <person name="Li L.F."/>
            <person name="Wei W."/>
            <person name="Gao Y.C."/>
            <person name="Liu J.Z."/>
            <person name="Shao H.Z."/>
            <person name="Wang X."/>
            <person name="Wang C.C."/>
            <person name="Yang T.C."/>
            <person name="Huo Q.B."/>
            <person name="Li W."/>
            <person name="Chen H.Y."/>
            <person name="Chen S.E."/>
            <person name="Zhou L.G."/>
            <person name="Ni X.B."/>
            <person name="Tian J.H."/>
            <person name="Sheng Y."/>
            <person name="Liu T."/>
            <person name="Pan Y.S."/>
            <person name="Xia L.Y."/>
            <person name="Li J."/>
            <person name="Zhao F."/>
            <person name="Cao W.C."/>
        </authorList>
    </citation>
    <scope>NUCLEOTIDE SEQUENCE [LARGE SCALE GENOMIC DNA]</scope>
    <source>
        <strain evidence="1">Iper-2018</strain>
    </source>
</reference>
<proteinExistence type="predicted"/>
<protein>
    <submittedName>
        <fullName evidence="1">Uncharacterized protein</fullName>
    </submittedName>
</protein>
<name>A0AC60QFS0_IXOPE</name>
<evidence type="ECO:0000313" key="1">
    <source>
        <dbReference type="EMBL" id="KAG0432201.1"/>
    </source>
</evidence>
<organism evidence="1 2">
    <name type="scientific">Ixodes persulcatus</name>
    <name type="common">Taiga tick</name>
    <dbReference type="NCBI Taxonomy" id="34615"/>
    <lineage>
        <taxon>Eukaryota</taxon>
        <taxon>Metazoa</taxon>
        <taxon>Ecdysozoa</taxon>
        <taxon>Arthropoda</taxon>
        <taxon>Chelicerata</taxon>
        <taxon>Arachnida</taxon>
        <taxon>Acari</taxon>
        <taxon>Parasitiformes</taxon>
        <taxon>Ixodida</taxon>
        <taxon>Ixodoidea</taxon>
        <taxon>Ixodidae</taxon>
        <taxon>Ixodinae</taxon>
        <taxon>Ixodes</taxon>
    </lineage>
</organism>